<dbReference type="Proteomes" id="UP000009172">
    <property type="component" value="Unassembled WGS sequence"/>
</dbReference>
<evidence type="ECO:0000313" key="1">
    <source>
        <dbReference type="EMBL" id="EGD97130.1"/>
    </source>
</evidence>
<name>F2S0N1_TRIT1</name>
<organism evidence="1 2">
    <name type="scientific">Trichophyton tonsurans (strain CBS 112818)</name>
    <name type="common">Scalp ringworm fungus</name>
    <dbReference type="NCBI Taxonomy" id="647933"/>
    <lineage>
        <taxon>Eukaryota</taxon>
        <taxon>Fungi</taxon>
        <taxon>Dikarya</taxon>
        <taxon>Ascomycota</taxon>
        <taxon>Pezizomycotina</taxon>
        <taxon>Eurotiomycetes</taxon>
        <taxon>Eurotiomycetidae</taxon>
        <taxon>Onygenales</taxon>
        <taxon>Arthrodermataceae</taxon>
        <taxon>Trichophyton</taxon>
    </lineage>
</organism>
<reference evidence="2" key="1">
    <citation type="journal article" date="2012" name="MBio">
        <title>Comparative genome analysis of Trichophyton rubrum and related dermatophytes reveals candidate genes involved in infection.</title>
        <authorList>
            <person name="Martinez D.A."/>
            <person name="Oliver B.G."/>
            <person name="Graeser Y."/>
            <person name="Goldberg J.M."/>
            <person name="Li W."/>
            <person name="Martinez-Rossi N.M."/>
            <person name="Monod M."/>
            <person name="Shelest E."/>
            <person name="Barton R.C."/>
            <person name="Birch E."/>
            <person name="Brakhage A.A."/>
            <person name="Chen Z."/>
            <person name="Gurr S.J."/>
            <person name="Heiman D."/>
            <person name="Heitman J."/>
            <person name="Kosti I."/>
            <person name="Rossi A."/>
            <person name="Saif S."/>
            <person name="Samalova M."/>
            <person name="Saunders C.W."/>
            <person name="Shea T."/>
            <person name="Summerbell R.C."/>
            <person name="Xu J."/>
            <person name="Young S."/>
            <person name="Zeng Q."/>
            <person name="Birren B.W."/>
            <person name="Cuomo C.A."/>
            <person name="White T.C."/>
        </authorList>
    </citation>
    <scope>NUCLEOTIDE SEQUENCE [LARGE SCALE GENOMIC DNA]</scope>
    <source>
        <strain evidence="2">CBS 112818</strain>
    </source>
</reference>
<dbReference type="HOGENOM" id="CLU_1760117_0_0_1"/>
<gene>
    <name evidence="1" type="ORF">TESG_04544</name>
</gene>
<keyword evidence="2" id="KW-1185">Reference proteome</keyword>
<accession>F2S0N1</accession>
<sequence>MTLETQESDTEDNLTLLSSEALFGLGKALPNNNFVSHIPKIPTAWNGHWKNRSCMFHIRWFFCPRISPGERVCKMIDISALFYSCLVIIEQPKTATSCEFIENEYILKTRQPICMLIPVSNKDAIEVAMNYKKSAGAFGRQCNKRELK</sequence>
<proteinExistence type="predicted"/>
<protein>
    <submittedName>
        <fullName evidence="1">Uncharacterized protein</fullName>
    </submittedName>
</protein>
<dbReference type="EMBL" id="GG698499">
    <property type="protein sequence ID" value="EGD97130.1"/>
    <property type="molecule type" value="Genomic_DNA"/>
</dbReference>
<evidence type="ECO:0000313" key="2">
    <source>
        <dbReference type="Proteomes" id="UP000009172"/>
    </source>
</evidence>
<dbReference type="AlphaFoldDB" id="F2S0N1"/>